<evidence type="ECO:0000256" key="1">
    <source>
        <dbReference type="ARBA" id="ARBA00004241"/>
    </source>
</evidence>
<dbReference type="GO" id="GO:0009279">
    <property type="term" value="C:cell outer membrane"/>
    <property type="evidence" value="ECO:0007669"/>
    <property type="project" value="UniProtKB-SubCell"/>
</dbReference>
<keyword evidence="5" id="KW-0732">Signal</keyword>
<keyword evidence="10" id="KW-1185">Reference proteome</keyword>
<evidence type="ECO:0000256" key="4">
    <source>
        <dbReference type="ARBA" id="ARBA00022692"/>
    </source>
</evidence>
<evidence type="ECO:0000256" key="3">
    <source>
        <dbReference type="ARBA" id="ARBA00022452"/>
    </source>
</evidence>
<organism evidence="9 10">
    <name type="scientific">Acinetobacter tibetensis</name>
    <dbReference type="NCBI Taxonomy" id="2943497"/>
    <lineage>
        <taxon>Bacteria</taxon>
        <taxon>Pseudomonadati</taxon>
        <taxon>Pseudomonadota</taxon>
        <taxon>Gammaproteobacteria</taxon>
        <taxon>Moraxellales</taxon>
        <taxon>Moraxellaceae</taxon>
        <taxon>Acinetobacter</taxon>
    </lineage>
</organism>
<evidence type="ECO:0000313" key="9">
    <source>
        <dbReference type="EMBL" id="USE84868.1"/>
    </source>
</evidence>
<dbReference type="InterPro" id="IPR045584">
    <property type="entry name" value="Pilin-like"/>
</dbReference>
<proteinExistence type="predicted"/>
<accession>A0AAE9LUB3</accession>
<dbReference type="Gene3D" id="3.30.1300.30">
    <property type="entry name" value="GSPII I/J protein-like"/>
    <property type="match status" value="1"/>
</dbReference>
<dbReference type="AlphaFoldDB" id="A0AAE9LUB3"/>
<keyword evidence="3" id="KW-1134">Transmembrane beta strand</keyword>
<dbReference type="SUPFAM" id="SSF54523">
    <property type="entry name" value="Pili subunits"/>
    <property type="match status" value="1"/>
</dbReference>
<evidence type="ECO:0000313" key="10">
    <source>
        <dbReference type="Proteomes" id="UP001056716"/>
    </source>
</evidence>
<evidence type="ECO:0000256" key="7">
    <source>
        <dbReference type="ARBA" id="ARBA00023237"/>
    </source>
</evidence>
<dbReference type="GO" id="GO:0009986">
    <property type="term" value="C:cell surface"/>
    <property type="evidence" value="ECO:0007669"/>
    <property type="project" value="UniProtKB-SubCell"/>
</dbReference>
<dbReference type="InterPro" id="IPR005594">
    <property type="entry name" value="YadA_C"/>
</dbReference>
<comment type="subcellular location">
    <subcellularLocation>
        <location evidence="2">Cell outer membrane</location>
    </subcellularLocation>
    <subcellularLocation>
        <location evidence="1">Cell surface</location>
    </subcellularLocation>
</comment>
<dbReference type="Pfam" id="PF03895">
    <property type="entry name" value="YadA_anchor"/>
    <property type="match status" value="1"/>
</dbReference>
<evidence type="ECO:0000259" key="8">
    <source>
        <dbReference type="Pfam" id="PF03895"/>
    </source>
</evidence>
<name>A0AAE9LUB3_9GAMM</name>
<evidence type="ECO:0000256" key="5">
    <source>
        <dbReference type="ARBA" id="ARBA00022729"/>
    </source>
</evidence>
<feature type="domain" description="Trimeric autotransporter adhesin YadA-like C-terminal membrane anchor" evidence="8">
    <location>
        <begin position="1"/>
        <end position="52"/>
    </location>
</feature>
<dbReference type="EMBL" id="CP098732">
    <property type="protein sequence ID" value="USE84868.1"/>
    <property type="molecule type" value="Genomic_DNA"/>
</dbReference>
<evidence type="ECO:0000256" key="6">
    <source>
        <dbReference type="ARBA" id="ARBA00023136"/>
    </source>
</evidence>
<sequence>MVSGGIGFWEGEQGYAFGVSGVTENNKYVYKVALTGNSQGDFGGGASVGYQWK</sequence>
<gene>
    <name evidence="9" type="ORF">M5E07_12095</name>
</gene>
<protein>
    <submittedName>
        <fullName evidence="9">YadA-like family protein</fullName>
    </submittedName>
</protein>
<keyword evidence="6" id="KW-0472">Membrane</keyword>
<evidence type="ECO:0000256" key="2">
    <source>
        <dbReference type="ARBA" id="ARBA00004442"/>
    </source>
</evidence>
<keyword evidence="7" id="KW-0998">Cell outer membrane</keyword>
<keyword evidence="4" id="KW-0812">Transmembrane</keyword>
<reference evidence="9" key="1">
    <citation type="submission" date="2022-06" db="EMBL/GenBank/DDBJ databases">
        <title>Isolation, identification and characterization of iprodione-degrading strains in Lhasa, Tibet.</title>
        <authorList>
            <person name="Pan H."/>
        </authorList>
    </citation>
    <scope>NUCLEOTIDE SEQUENCE</scope>
    <source>
        <strain evidence="9">Y-23</strain>
    </source>
</reference>
<dbReference type="Proteomes" id="UP001056716">
    <property type="component" value="Chromosome"/>
</dbReference>
<dbReference type="KEGG" id="atz:M5E07_12095"/>